<dbReference type="RefSeq" id="WP_087615873.1">
    <property type="nucleotide sequence ID" value="NZ_JAFBEY010000001.1"/>
</dbReference>
<proteinExistence type="inferred from homology"/>
<comment type="catalytic activity">
    <reaction evidence="8 9">
        <text>thiamine + H2O = 5-(2-hydroxyethyl)-4-methylthiazole + 4-amino-5-hydroxymethyl-2-methylpyrimidine + H(+)</text>
        <dbReference type="Rhea" id="RHEA:17509"/>
        <dbReference type="ChEBI" id="CHEBI:15377"/>
        <dbReference type="ChEBI" id="CHEBI:15378"/>
        <dbReference type="ChEBI" id="CHEBI:16892"/>
        <dbReference type="ChEBI" id="CHEBI:17957"/>
        <dbReference type="ChEBI" id="CHEBI:18385"/>
        <dbReference type="EC" id="3.5.99.2"/>
    </reaction>
</comment>
<gene>
    <name evidence="11" type="ORF">CBM15_04435</name>
</gene>
<reference evidence="11 12" key="1">
    <citation type="journal article" date="2017" name="Int. J. Syst. Evol. Microbiol.">
        <title>Solibacillus kalamii sp. nov., isolated from a high-efficiency particulate arrestance filter system used in the International Space Station.</title>
        <authorList>
            <person name="Checinska Sielaff A."/>
            <person name="Kumar R.M."/>
            <person name="Pal D."/>
            <person name="Mayilraj S."/>
            <person name="Venkateswaran K."/>
        </authorList>
    </citation>
    <scope>NUCLEOTIDE SEQUENCE [LARGE SCALE GENOMIC DNA]</scope>
    <source>
        <strain evidence="11 12">ISSFR-015</strain>
    </source>
</reference>
<dbReference type="InterPro" id="IPR027574">
    <property type="entry name" value="Thiaminase_II"/>
</dbReference>
<evidence type="ECO:0000256" key="3">
    <source>
        <dbReference type="ARBA" id="ARBA00010264"/>
    </source>
</evidence>
<keyword evidence="7 9" id="KW-0784">Thiamine biosynthesis</keyword>
<dbReference type="PANTHER" id="PTHR43198">
    <property type="entry name" value="BIFUNCTIONAL TH2 PROTEIN"/>
    <property type="match status" value="1"/>
</dbReference>
<dbReference type="SUPFAM" id="SSF48613">
    <property type="entry name" value="Heme oxygenase-like"/>
    <property type="match status" value="1"/>
</dbReference>
<dbReference type="PANTHER" id="PTHR43198:SF2">
    <property type="entry name" value="SI:CH1073-67J19.1-RELATED"/>
    <property type="match status" value="1"/>
</dbReference>
<dbReference type="InterPro" id="IPR050967">
    <property type="entry name" value="Thiamine_Salvage_TenA"/>
</dbReference>
<dbReference type="CDD" id="cd19364">
    <property type="entry name" value="TenA_C_BsTenA-like"/>
    <property type="match status" value="1"/>
</dbReference>
<comment type="function">
    <text evidence="9">Catalyzes an amino-pyrimidine hydrolysis reaction at the C5' of the pyrimidine moiety of thiamine compounds, a reaction that is part of a thiamine salvage pathway.</text>
</comment>
<evidence type="ECO:0000256" key="9">
    <source>
        <dbReference type="RuleBase" id="RU363093"/>
    </source>
</evidence>
<evidence type="ECO:0000256" key="1">
    <source>
        <dbReference type="ARBA" id="ARBA00001881"/>
    </source>
</evidence>
<dbReference type="Gene3D" id="1.20.910.10">
    <property type="entry name" value="Heme oxygenase-like"/>
    <property type="match status" value="1"/>
</dbReference>
<dbReference type="NCBIfam" id="TIGR04306">
    <property type="entry name" value="salvage_TenA"/>
    <property type="match status" value="1"/>
</dbReference>
<evidence type="ECO:0000256" key="8">
    <source>
        <dbReference type="ARBA" id="ARBA00048337"/>
    </source>
</evidence>
<evidence type="ECO:0000256" key="2">
    <source>
        <dbReference type="ARBA" id="ARBA00004948"/>
    </source>
</evidence>
<evidence type="ECO:0000256" key="7">
    <source>
        <dbReference type="ARBA" id="ARBA00022977"/>
    </source>
</evidence>
<organism evidence="11 12">
    <name type="scientific">Solibacillus kalamii</name>
    <dbReference type="NCBI Taxonomy" id="1748298"/>
    <lineage>
        <taxon>Bacteria</taxon>
        <taxon>Bacillati</taxon>
        <taxon>Bacillota</taxon>
        <taxon>Bacilli</taxon>
        <taxon>Bacillales</taxon>
        <taxon>Caryophanaceae</taxon>
        <taxon>Solibacillus</taxon>
    </lineage>
</organism>
<keyword evidence="9" id="KW-0378">Hydrolase</keyword>
<protein>
    <recommendedName>
        <fullName evidence="6 9">Aminopyrimidine aminohydrolase</fullName>
        <ecNumber evidence="5 9">3.5.99.2</ecNumber>
    </recommendedName>
</protein>
<dbReference type="Pfam" id="PF03070">
    <property type="entry name" value="TENA_THI-4"/>
    <property type="match status" value="1"/>
</dbReference>
<comment type="caution">
    <text evidence="11">The sequence shown here is derived from an EMBL/GenBank/DDBJ whole genome shotgun (WGS) entry which is preliminary data.</text>
</comment>
<accession>A0ABX3ZJK7</accession>
<evidence type="ECO:0000313" key="11">
    <source>
        <dbReference type="EMBL" id="OUZ39761.1"/>
    </source>
</evidence>
<dbReference type="EMBL" id="NHNT01000002">
    <property type="protein sequence ID" value="OUZ39761.1"/>
    <property type="molecule type" value="Genomic_DNA"/>
</dbReference>
<dbReference type="InterPro" id="IPR016084">
    <property type="entry name" value="Haem_Oase-like_multi-hlx"/>
</dbReference>
<comment type="similarity">
    <text evidence="3 9">Belongs to the TenA family.</text>
</comment>
<dbReference type="Proteomes" id="UP000196594">
    <property type="component" value="Unassembled WGS sequence"/>
</dbReference>
<comment type="catalytic activity">
    <reaction evidence="1 9">
        <text>4-amino-5-aminomethyl-2-methylpyrimidine + H2O = 4-amino-5-hydroxymethyl-2-methylpyrimidine + NH4(+)</text>
        <dbReference type="Rhea" id="RHEA:31799"/>
        <dbReference type="ChEBI" id="CHEBI:15377"/>
        <dbReference type="ChEBI" id="CHEBI:16892"/>
        <dbReference type="ChEBI" id="CHEBI:28938"/>
        <dbReference type="ChEBI" id="CHEBI:63416"/>
        <dbReference type="EC" id="3.5.99.2"/>
    </reaction>
</comment>
<dbReference type="EC" id="3.5.99.2" evidence="5 9"/>
<evidence type="ECO:0000259" key="10">
    <source>
        <dbReference type="Pfam" id="PF03070"/>
    </source>
</evidence>
<evidence type="ECO:0000256" key="4">
    <source>
        <dbReference type="ARBA" id="ARBA00011881"/>
    </source>
</evidence>
<comment type="pathway">
    <text evidence="2 9">Cofactor biosynthesis; thiamine diphosphate biosynthesis.</text>
</comment>
<evidence type="ECO:0000256" key="6">
    <source>
        <dbReference type="ARBA" id="ARBA00013647"/>
    </source>
</evidence>
<keyword evidence="12" id="KW-1185">Reference proteome</keyword>
<evidence type="ECO:0000256" key="5">
    <source>
        <dbReference type="ARBA" id="ARBA00012684"/>
    </source>
</evidence>
<feature type="domain" description="Thiaminase-2/PQQC" evidence="10">
    <location>
        <begin position="9"/>
        <end position="212"/>
    </location>
</feature>
<dbReference type="InterPro" id="IPR004305">
    <property type="entry name" value="Thiaminase-2/PQQC"/>
</dbReference>
<evidence type="ECO:0000313" key="12">
    <source>
        <dbReference type="Proteomes" id="UP000196594"/>
    </source>
</evidence>
<sequence length="230" mass="26988">MGFCEKVRKETDFYWEASFYHPFVQGIADGSLPLEKFKFYMLQDAYYLKHYTKVLALAAAKATTDDDVQYFLQTAKFIHDAELELHRTTFKELGVTADDLEQFEPAPAAYNYVSHMYNAVHNGDVAEAFAAILPCPWLYQEIGQRLKDACPNIPLYEQWIALYASEEMLQNIEVQKSMLDRYAKEQPAKLKVLQEHFKKSCYYEWMFWEMPWTKQSWEQGVYVNESASNL</sequence>
<comment type="subunit">
    <text evidence="4">Homotetramer.</text>
</comment>
<name>A0ABX3ZJK7_9BACL</name>